<comment type="caution">
    <text evidence="1">The sequence shown here is derived from an EMBL/GenBank/DDBJ whole genome shotgun (WGS) entry which is preliminary data.</text>
</comment>
<dbReference type="Proteomes" id="UP001281147">
    <property type="component" value="Unassembled WGS sequence"/>
</dbReference>
<dbReference type="EMBL" id="JAUTXU010000095">
    <property type="protein sequence ID" value="KAK3709129.1"/>
    <property type="molecule type" value="Genomic_DNA"/>
</dbReference>
<evidence type="ECO:0000313" key="1">
    <source>
        <dbReference type="EMBL" id="KAK3709129.1"/>
    </source>
</evidence>
<proteinExistence type="predicted"/>
<organism evidence="1 2">
    <name type="scientific">Vermiconidia calcicola</name>
    <dbReference type="NCBI Taxonomy" id="1690605"/>
    <lineage>
        <taxon>Eukaryota</taxon>
        <taxon>Fungi</taxon>
        <taxon>Dikarya</taxon>
        <taxon>Ascomycota</taxon>
        <taxon>Pezizomycotina</taxon>
        <taxon>Dothideomycetes</taxon>
        <taxon>Dothideomycetidae</taxon>
        <taxon>Mycosphaerellales</taxon>
        <taxon>Extremaceae</taxon>
        <taxon>Vermiconidia</taxon>
    </lineage>
</organism>
<name>A0ACC3N3J5_9PEZI</name>
<gene>
    <name evidence="1" type="ORF">LTR37_011108</name>
</gene>
<evidence type="ECO:0000313" key="2">
    <source>
        <dbReference type="Proteomes" id="UP001281147"/>
    </source>
</evidence>
<reference evidence="1" key="1">
    <citation type="submission" date="2023-07" db="EMBL/GenBank/DDBJ databases">
        <title>Black Yeasts Isolated from many extreme environments.</title>
        <authorList>
            <person name="Coleine C."/>
            <person name="Stajich J.E."/>
            <person name="Selbmann L."/>
        </authorList>
    </citation>
    <scope>NUCLEOTIDE SEQUENCE</scope>
    <source>
        <strain evidence="1">CCFEE 5714</strain>
    </source>
</reference>
<keyword evidence="2" id="KW-1185">Reference proteome</keyword>
<protein>
    <submittedName>
        <fullName evidence="1">Uncharacterized protein</fullName>
    </submittedName>
</protein>
<accession>A0ACC3N3J5</accession>
<sequence>MHLPIGLSGLAALSSLLSVFATSVTAYADPLTCEGTCTNTHDPSLIQRASDGTYFRFATGGGMSIHTAPSIQGPWSFVGGVLENGSSIDNSGADDAWAPDVHLVGDMYHVYYSVSTFGTQESVIGVATSESMDPGTWTDHGSIGLSSTEGDDYNAIDANLFQSEDVNYMSFGSFWGDLFQTTMNGDALTVTGDAPYQIELNDTGTRPSEAAYVFQRGEYYYLFFSSGICCGYSDTMPAPGEEYKIMVCRSETVTGGYVDADGTSCLEKGGTQVLGSHGTVYGPGGQGVYDDPSLGPVVYYHYVDTTIGYADGDKRLGVNVLNWGDDGWPSV</sequence>